<dbReference type="GO" id="GO:0000976">
    <property type="term" value="F:transcription cis-regulatory region binding"/>
    <property type="evidence" value="ECO:0007669"/>
    <property type="project" value="TreeGrafter"/>
</dbReference>
<dbReference type="KEGG" id="cfus:CYFUS_002557"/>
<reference evidence="6 7" key="1">
    <citation type="submission" date="2017-06" db="EMBL/GenBank/DDBJ databases">
        <title>Sequencing and comparative analysis of myxobacterial genomes.</title>
        <authorList>
            <person name="Rupp O."/>
            <person name="Goesmann A."/>
            <person name="Sogaard-Andersen L."/>
        </authorList>
    </citation>
    <scope>NUCLEOTIDE SEQUENCE [LARGE SCALE GENOMIC DNA]</scope>
    <source>
        <strain evidence="6 7">DSM 52655</strain>
    </source>
</reference>
<dbReference type="PRINTS" id="PR00455">
    <property type="entry name" value="HTHTETR"/>
</dbReference>
<dbReference type="InterPro" id="IPR036271">
    <property type="entry name" value="Tet_transcr_reg_TetR-rel_C_sf"/>
</dbReference>
<accession>A0A250J1V4</accession>
<dbReference type="Proteomes" id="UP000217257">
    <property type="component" value="Chromosome"/>
</dbReference>
<dbReference type="SUPFAM" id="SSF46689">
    <property type="entry name" value="Homeodomain-like"/>
    <property type="match status" value="1"/>
</dbReference>
<dbReference type="InterPro" id="IPR009057">
    <property type="entry name" value="Homeodomain-like_sf"/>
</dbReference>
<gene>
    <name evidence="6" type="ORF">CYFUS_002557</name>
</gene>
<dbReference type="SUPFAM" id="SSF48498">
    <property type="entry name" value="Tetracyclin repressor-like, C-terminal domain"/>
    <property type="match status" value="1"/>
</dbReference>
<dbReference type="AlphaFoldDB" id="A0A250J1V4"/>
<evidence type="ECO:0000313" key="6">
    <source>
        <dbReference type="EMBL" id="ATB37136.1"/>
    </source>
</evidence>
<evidence type="ECO:0000256" key="4">
    <source>
        <dbReference type="PROSITE-ProRule" id="PRU00335"/>
    </source>
</evidence>
<evidence type="ECO:0000256" key="1">
    <source>
        <dbReference type="ARBA" id="ARBA00023015"/>
    </source>
</evidence>
<sequence>MASAYERKKQPEVVRQKLLDCAARMAAERGLANLTLQEVASAAGVTKGGLLHHFPNKQKLTEAVCAALVEKLDREIDHHLEKDPVEYGRFTRAYVRAFVLLKPDGRSNPWAALSISTLLDETLSRSWSDWLKARLSRHRDTDAGVSLEIIRYAADGVWFADLSAPDTQPLKERQKLLSRLLAMTQEKDT</sequence>
<dbReference type="PANTHER" id="PTHR30055">
    <property type="entry name" value="HTH-TYPE TRANSCRIPTIONAL REGULATOR RUTR"/>
    <property type="match status" value="1"/>
</dbReference>
<name>A0A250J1V4_9BACT</name>
<feature type="domain" description="HTH tetR-type" evidence="5">
    <location>
        <begin position="12"/>
        <end position="72"/>
    </location>
</feature>
<proteinExistence type="predicted"/>
<keyword evidence="2 4" id="KW-0238">DNA-binding</keyword>
<dbReference type="Gene3D" id="1.10.357.10">
    <property type="entry name" value="Tetracycline Repressor, domain 2"/>
    <property type="match status" value="1"/>
</dbReference>
<evidence type="ECO:0000259" key="5">
    <source>
        <dbReference type="PROSITE" id="PS50977"/>
    </source>
</evidence>
<organism evidence="6 7">
    <name type="scientific">Cystobacter fuscus</name>
    <dbReference type="NCBI Taxonomy" id="43"/>
    <lineage>
        <taxon>Bacteria</taxon>
        <taxon>Pseudomonadati</taxon>
        <taxon>Myxococcota</taxon>
        <taxon>Myxococcia</taxon>
        <taxon>Myxococcales</taxon>
        <taxon>Cystobacterineae</taxon>
        <taxon>Archangiaceae</taxon>
        <taxon>Cystobacter</taxon>
    </lineage>
</organism>
<dbReference type="GO" id="GO:0003700">
    <property type="term" value="F:DNA-binding transcription factor activity"/>
    <property type="evidence" value="ECO:0007669"/>
    <property type="project" value="TreeGrafter"/>
</dbReference>
<evidence type="ECO:0000256" key="2">
    <source>
        <dbReference type="ARBA" id="ARBA00023125"/>
    </source>
</evidence>
<keyword evidence="1" id="KW-0805">Transcription regulation</keyword>
<dbReference type="InterPro" id="IPR001647">
    <property type="entry name" value="HTH_TetR"/>
</dbReference>
<dbReference type="PANTHER" id="PTHR30055:SF234">
    <property type="entry name" value="HTH-TYPE TRANSCRIPTIONAL REGULATOR BETI"/>
    <property type="match status" value="1"/>
</dbReference>
<dbReference type="InterPro" id="IPR050109">
    <property type="entry name" value="HTH-type_TetR-like_transc_reg"/>
</dbReference>
<dbReference type="Pfam" id="PF17937">
    <property type="entry name" value="TetR_C_28"/>
    <property type="match status" value="1"/>
</dbReference>
<protein>
    <submittedName>
        <fullName evidence="6">TetR family transcriptional regulator</fullName>
    </submittedName>
</protein>
<evidence type="ECO:0000313" key="7">
    <source>
        <dbReference type="Proteomes" id="UP000217257"/>
    </source>
</evidence>
<dbReference type="Pfam" id="PF00440">
    <property type="entry name" value="TetR_N"/>
    <property type="match status" value="1"/>
</dbReference>
<evidence type="ECO:0000256" key="3">
    <source>
        <dbReference type="ARBA" id="ARBA00023163"/>
    </source>
</evidence>
<dbReference type="RefSeq" id="WP_095985491.1">
    <property type="nucleotide sequence ID" value="NZ_CP022098.1"/>
</dbReference>
<feature type="DNA-binding region" description="H-T-H motif" evidence="4">
    <location>
        <begin position="35"/>
        <end position="54"/>
    </location>
</feature>
<dbReference type="InterPro" id="IPR041479">
    <property type="entry name" value="TetR_CgmR_C"/>
</dbReference>
<dbReference type="PROSITE" id="PS50977">
    <property type="entry name" value="HTH_TETR_2"/>
    <property type="match status" value="1"/>
</dbReference>
<keyword evidence="3" id="KW-0804">Transcription</keyword>
<dbReference type="EMBL" id="CP022098">
    <property type="protein sequence ID" value="ATB37136.1"/>
    <property type="molecule type" value="Genomic_DNA"/>
</dbReference>